<dbReference type="PANTHER" id="PTHR36046">
    <property type="entry name" value="PROTEIN, PUTATIVE-RELATED"/>
    <property type="match status" value="1"/>
</dbReference>
<accession>A0A8J7F6X6</accession>
<evidence type="ECO:0000259" key="2">
    <source>
        <dbReference type="Pfam" id="PF20522"/>
    </source>
</evidence>
<dbReference type="RefSeq" id="WP_193925188.1">
    <property type="nucleotide sequence ID" value="NZ_JADEWL010000178.1"/>
</dbReference>
<dbReference type="PANTHER" id="PTHR36046:SF1">
    <property type="entry name" value="DUF6737 DOMAIN-CONTAINING PROTEIN"/>
    <property type="match status" value="1"/>
</dbReference>
<organism evidence="3 4">
    <name type="scientific">Plectonema cf. radiosum LEGE 06105</name>
    <dbReference type="NCBI Taxonomy" id="945769"/>
    <lineage>
        <taxon>Bacteria</taxon>
        <taxon>Bacillati</taxon>
        <taxon>Cyanobacteriota</taxon>
        <taxon>Cyanophyceae</taxon>
        <taxon>Oscillatoriophycideae</taxon>
        <taxon>Oscillatoriales</taxon>
        <taxon>Microcoleaceae</taxon>
        <taxon>Plectonema</taxon>
    </lineage>
</organism>
<feature type="transmembrane region" description="Helical" evidence="1">
    <location>
        <begin position="44"/>
        <end position="66"/>
    </location>
</feature>
<name>A0A8J7F6X6_9CYAN</name>
<keyword evidence="4" id="KW-1185">Reference proteome</keyword>
<dbReference type="EMBL" id="JADEWL010000178">
    <property type="protein sequence ID" value="MBE9216555.1"/>
    <property type="molecule type" value="Genomic_DNA"/>
</dbReference>
<feature type="transmembrane region" description="Helical" evidence="1">
    <location>
        <begin position="20"/>
        <end position="37"/>
    </location>
</feature>
<dbReference type="Proteomes" id="UP000620559">
    <property type="component" value="Unassembled WGS sequence"/>
</dbReference>
<reference evidence="3" key="1">
    <citation type="submission" date="2020-10" db="EMBL/GenBank/DDBJ databases">
        <authorList>
            <person name="Castelo-Branco R."/>
            <person name="Eusebio N."/>
            <person name="Adriana R."/>
            <person name="Vieira A."/>
            <person name="Brugerolle De Fraissinette N."/>
            <person name="Rezende De Castro R."/>
            <person name="Schneider M.P."/>
            <person name="Vasconcelos V."/>
            <person name="Leao P.N."/>
        </authorList>
    </citation>
    <scope>NUCLEOTIDE SEQUENCE</scope>
    <source>
        <strain evidence="3">LEGE 06105</strain>
    </source>
</reference>
<dbReference type="InterPro" id="IPR046625">
    <property type="entry name" value="DUF6737"/>
</dbReference>
<gene>
    <name evidence="3" type="ORF">IQ247_28510</name>
</gene>
<feature type="domain" description="DUF6737" evidence="2">
    <location>
        <begin position="8"/>
        <end position="63"/>
    </location>
</feature>
<keyword evidence="1" id="KW-0472">Membrane</keyword>
<keyword evidence="1" id="KW-1133">Transmembrane helix</keyword>
<dbReference type="Pfam" id="PF20522">
    <property type="entry name" value="DUF6737"/>
    <property type="match status" value="1"/>
</dbReference>
<sequence>MTSNKPINVWQYKPWWCQPWSILLTGATLITVSWLLFHKVWLTILVSIPLLTWMSFFLLIYPRIFIKSVTNEMNKD</sequence>
<dbReference type="AlphaFoldDB" id="A0A8J7F6X6"/>
<evidence type="ECO:0000313" key="3">
    <source>
        <dbReference type="EMBL" id="MBE9216555.1"/>
    </source>
</evidence>
<comment type="caution">
    <text evidence="3">The sequence shown here is derived from an EMBL/GenBank/DDBJ whole genome shotgun (WGS) entry which is preliminary data.</text>
</comment>
<evidence type="ECO:0000313" key="4">
    <source>
        <dbReference type="Proteomes" id="UP000620559"/>
    </source>
</evidence>
<proteinExistence type="predicted"/>
<protein>
    <recommendedName>
        <fullName evidence="2">DUF6737 domain-containing protein</fullName>
    </recommendedName>
</protein>
<evidence type="ECO:0000256" key="1">
    <source>
        <dbReference type="SAM" id="Phobius"/>
    </source>
</evidence>
<keyword evidence="1" id="KW-0812">Transmembrane</keyword>